<comment type="subcellular location">
    <subcellularLocation>
        <location evidence="1 5">Bacterial flagellum basal body</location>
    </subcellularLocation>
</comment>
<feature type="domain" description="Flagellar basal body rod protein N-terminal" evidence="6">
    <location>
        <begin position="9"/>
        <end position="37"/>
    </location>
</feature>
<dbReference type="PANTHER" id="PTHR30435">
    <property type="entry name" value="FLAGELLAR PROTEIN"/>
    <property type="match status" value="1"/>
</dbReference>
<reference evidence="10 11" key="1">
    <citation type="submission" date="2020-02" db="EMBL/GenBank/DDBJ databases">
        <title>Genomic and physiological characterization of two novel Nitrospinaceae genera.</title>
        <authorList>
            <person name="Mueller A.J."/>
            <person name="Jung M.-Y."/>
            <person name="Strachan C.R."/>
            <person name="Herbold C.W."/>
            <person name="Kirkegaard R.H."/>
            <person name="Daims H."/>
        </authorList>
    </citation>
    <scope>NUCLEOTIDE SEQUENCE [LARGE SCALE GENOMIC DNA]</scope>
    <source>
        <strain evidence="10">EB</strain>
    </source>
</reference>
<dbReference type="InterPro" id="IPR011491">
    <property type="entry name" value="FlgE_D2"/>
</dbReference>
<keyword evidence="4 5" id="KW-0975">Bacterial flagellum</keyword>
<dbReference type="InterPro" id="IPR019776">
    <property type="entry name" value="Flagellar_basal_body_rod_CS"/>
</dbReference>
<dbReference type="AlphaFoldDB" id="A0A7T0BUP0"/>
<evidence type="ECO:0000256" key="3">
    <source>
        <dbReference type="ARBA" id="ARBA00019015"/>
    </source>
</evidence>
<evidence type="ECO:0000256" key="2">
    <source>
        <dbReference type="ARBA" id="ARBA00009677"/>
    </source>
</evidence>
<dbReference type="Pfam" id="PF22692">
    <property type="entry name" value="LlgE_F_G_D1"/>
    <property type="match status" value="1"/>
</dbReference>
<dbReference type="Proteomes" id="UP000594688">
    <property type="component" value="Chromosome"/>
</dbReference>
<dbReference type="Pfam" id="PF00460">
    <property type="entry name" value="Flg_bb_rod"/>
    <property type="match status" value="1"/>
</dbReference>
<feature type="domain" description="Flagellar hook protein FlgE D2" evidence="8">
    <location>
        <begin position="165"/>
        <end position="295"/>
    </location>
</feature>
<evidence type="ECO:0000256" key="5">
    <source>
        <dbReference type="RuleBase" id="RU362116"/>
    </source>
</evidence>
<dbReference type="Pfam" id="PF06429">
    <property type="entry name" value="Flg_bbr_C"/>
    <property type="match status" value="1"/>
</dbReference>
<evidence type="ECO:0000259" key="6">
    <source>
        <dbReference type="Pfam" id="PF00460"/>
    </source>
</evidence>
<dbReference type="PROSITE" id="PS00588">
    <property type="entry name" value="FLAGELLA_BB_ROD"/>
    <property type="match status" value="1"/>
</dbReference>
<sequence length="415" mass="42522">MSLVGSLFTGVSGLQTNSQAMNILGDNISNVNTIGFKASKGVFGDLFSTILANGATTSQVGRGTQFLGSIQNFNQGSFETSSSSLDLALDGSGFFIVNDGQGNFYTRNGQFRLNDDGEVQLLSGQILQGHRITNGVVGTTLEDVDLAGVQSAPNASTNFTLGANLNGAASAGVTFNSPISLFNSAGAQVVMSVQFTKQAGGNNWTYSASLPAGAGTISAGASGTLNFNTNGQLSGINGGSIANQTFSLDFSTANPPAAAQTLTWNLVDANTGGTNGKMTAFAAPSNNNSIVQDGFPTGTLVGLGVDKDGIINGLFNNGQSEQLFQIALADFLAPSGLTRRGQNIFAESGQSGQPIIATANTGGFGSVLGQSLELSNVDLANEFVNLITTQQAFQASARVITTTDDLLSETVNLTR</sequence>
<keyword evidence="10" id="KW-0282">Flagellum</keyword>
<dbReference type="InterPro" id="IPR037925">
    <property type="entry name" value="FlgE/F/G-like"/>
</dbReference>
<comment type="similarity">
    <text evidence="2 5">Belongs to the flagella basal body rod proteins family.</text>
</comment>
<dbReference type="KEGG" id="nli:G3M70_04805"/>
<dbReference type="Pfam" id="PF07559">
    <property type="entry name" value="FlgE_D2"/>
    <property type="match status" value="1"/>
</dbReference>
<keyword evidence="10" id="KW-0969">Cilium</keyword>
<name>A0A7T0BUP0_9BACT</name>
<dbReference type="GO" id="GO:0009425">
    <property type="term" value="C:bacterial-type flagellum basal body"/>
    <property type="evidence" value="ECO:0007669"/>
    <property type="project" value="UniProtKB-SubCell"/>
</dbReference>
<evidence type="ECO:0000256" key="4">
    <source>
        <dbReference type="ARBA" id="ARBA00023143"/>
    </source>
</evidence>
<proteinExistence type="inferred from homology"/>
<dbReference type="InterPro" id="IPR037058">
    <property type="entry name" value="Falgellar_hook_FlgE_sf"/>
</dbReference>
<dbReference type="EMBL" id="CP048685">
    <property type="protein sequence ID" value="QPJ61243.1"/>
    <property type="molecule type" value="Genomic_DNA"/>
</dbReference>
<dbReference type="InterPro" id="IPR001444">
    <property type="entry name" value="Flag_bb_rod_N"/>
</dbReference>
<dbReference type="GO" id="GO:0005829">
    <property type="term" value="C:cytosol"/>
    <property type="evidence" value="ECO:0007669"/>
    <property type="project" value="TreeGrafter"/>
</dbReference>
<evidence type="ECO:0000259" key="7">
    <source>
        <dbReference type="Pfam" id="PF06429"/>
    </source>
</evidence>
<dbReference type="SUPFAM" id="SSF117143">
    <property type="entry name" value="Flagellar hook protein flgE"/>
    <property type="match status" value="1"/>
</dbReference>
<dbReference type="Gene3D" id="2.60.98.20">
    <property type="entry name" value="Flagellar hook protein FlgE"/>
    <property type="match status" value="1"/>
</dbReference>
<dbReference type="GO" id="GO:0009424">
    <property type="term" value="C:bacterial-type flagellum hook"/>
    <property type="evidence" value="ECO:0007669"/>
    <property type="project" value="TreeGrafter"/>
</dbReference>
<evidence type="ECO:0000313" key="11">
    <source>
        <dbReference type="Proteomes" id="UP000594688"/>
    </source>
</evidence>
<gene>
    <name evidence="10" type="ORF">G3M70_04805</name>
</gene>
<dbReference type="GO" id="GO:0071978">
    <property type="term" value="P:bacterial-type flagellum-dependent swarming motility"/>
    <property type="evidence" value="ECO:0007669"/>
    <property type="project" value="TreeGrafter"/>
</dbReference>
<evidence type="ECO:0000256" key="1">
    <source>
        <dbReference type="ARBA" id="ARBA00004117"/>
    </source>
</evidence>
<feature type="domain" description="Flagellar hook protein FlgE/F/G-like D1" evidence="9">
    <location>
        <begin position="88"/>
        <end position="131"/>
    </location>
</feature>
<evidence type="ECO:0000259" key="8">
    <source>
        <dbReference type="Pfam" id="PF07559"/>
    </source>
</evidence>
<dbReference type="InterPro" id="IPR010930">
    <property type="entry name" value="Flg_bb/hook_C_dom"/>
</dbReference>
<dbReference type="InterPro" id="IPR020013">
    <property type="entry name" value="Flagellar_FlgE/F/G"/>
</dbReference>
<keyword evidence="10" id="KW-0966">Cell projection</keyword>
<protein>
    <recommendedName>
        <fullName evidence="3 5">Flagellar hook protein FlgE</fullName>
    </recommendedName>
</protein>
<dbReference type="NCBIfam" id="TIGR03506">
    <property type="entry name" value="FlgEFG_subfam"/>
    <property type="match status" value="1"/>
</dbReference>
<comment type="function">
    <text evidence="5">A flexible structure which links the flagellar filament to the drive apparatus in the basal body.</text>
</comment>
<dbReference type="PANTHER" id="PTHR30435:SF1">
    <property type="entry name" value="FLAGELLAR HOOK PROTEIN FLGE"/>
    <property type="match status" value="1"/>
</dbReference>
<dbReference type="InterPro" id="IPR053967">
    <property type="entry name" value="LlgE_F_G-like_D1"/>
</dbReference>
<accession>A0A7T0BUP0</accession>
<evidence type="ECO:0000259" key="9">
    <source>
        <dbReference type="Pfam" id="PF22692"/>
    </source>
</evidence>
<evidence type="ECO:0000313" key="10">
    <source>
        <dbReference type="EMBL" id="QPJ61243.1"/>
    </source>
</evidence>
<feature type="domain" description="Flagellar basal-body/hook protein C-terminal" evidence="7">
    <location>
        <begin position="370"/>
        <end position="413"/>
    </location>
</feature>
<organism evidence="10 11">
    <name type="scientific">Candidatus Nitronauta litoralis</name>
    <dbReference type="NCBI Taxonomy" id="2705533"/>
    <lineage>
        <taxon>Bacteria</taxon>
        <taxon>Pseudomonadati</taxon>
        <taxon>Nitrospinota/Tectimicrobiota group</taxon>
        <taxon>Nitrospinota</taxon>
        <taxon>Nitrospinia</taxon>
        <taxon>Nitrospinales</taxon>
        <taxon>Nitrospinaceae</taxon>
        <taxon>Candidatus Nitronauta</taxon>
    </lineage>
</organism>